<gene>
    <name evidence="3" type="ORF">JW984_09860</name>
</gene>
<accession>A0A9D8KEI9</accession>
<sequence length="170" mass="19116">MPMFVVQKHRGKRLHYDFRLEMEGVLKSWAVPKGPSMDGSVKRLAVMVDDHDVVYADYEGVIPDGMYGAGPVMVWDRGDYENLKPDGFEKGRVEVLLKGEKLKGKFALVKMKAKGKGDTDKNWLLIKMKDEFEDREVDILDSAPDSVKSGRSLDEIGAEAPTEPPCDVRE</sequence>
<reference evidence="3" key="2">
    <citation type="submission" date="2021-01" db="EMBL/GenBank/DDBJ databases">
        <authorList>
            <person name="Hahn C.R."/>
            <person name="Youssef N.H."/>
            <person name="Elshahed M."/>
        </authorList>
    </citation>
    <scope>NUCLEOTIDE SEQUENCE</scope>
    <source>
        <strain evidence="3">Zod_Metabat.24</strain>
    </source>
</reference>
<dbReference type="InterPro" id="IPR014144">
    <property type="entry name" value="LigD_PE_domain"/>
</dbReference>
<protein>
    <submittedName>
        <fullName evidence="3">DNA ligase</fullName>
    </submittedName>
</protein>
<proteinExistence type="predicted"/>
<reference evidence="3" key="1">
    <citation type="journal article" date="2021" name="Environ. Microbiol.">
        <title>Genomic characterization of three novel Desulfobacterota classes expand the metabolic and phylogenetic diversity of the phylum.</title>
        <authorList>
            <person name="Murphy C.L."/>
            <person name="Biggerstaff J."/>
            <person name="Eichhorn A."/>
            <person name="Ewing E."/>
            <person name="Shahan R."/>
            <person name="Soriano D."/>
            <person name="Stewart S."/>
            <person name="VanMol K."/>
            <person name="Walker R."/>
            <person name="Walters P."/>
            <person name="Elshahed M.S."/>
            <person name="Youssef N.H."/>
        </authorList>
    </citation>
    <scope>NUCLEOTIDE SEQUENCE</scope>
    <source>
        <strain evidence="3">Zod_Metabat.24</strain>
    </source>
</reference>
<dbReference type="Proteomes" id="UP000809273">
    <property type="component" value="Unassembled WGS sequence"/>
</dbReference>
<evidence type="ECO:0000259" key="2">
    <source>
        <dbReference type="Pfam" id="PF13298"/>
    </source>
</evidence>
<dbReference type="AlphaFoldDB" id="A0A9D8KEI9"/>
<keyword evidence="3" id="KW-0436">Ligase</keyword>
<dbReference type="PANTHER" id="PTHR39465:SF1">
    <property type="entry name" value="DNA LIGASE D 3'-PHOSPHOESTERASE DOMAIN-CONTAINING PROTEIN"/>
    <property type="match status" value="1"/>
</dbReference>
<feature type="region of interest" description="Disordered" evidence="1">
    <location>
        <begin position="143"/>
        <end position="170"/>
    </location>
</feature>
<evidence type="ECO:0000313" key="3">
    <source>
        <dbReference type="EMBL" id="MBN1573486.1"/>
    </source>
</evidence>
<dbReference type="GO" id="GO:0016874">
    <property type="term" value="F:ligase activity"/>
    <property type="evidence" value="ECO:0007669"/>
    <property type="project" value="UniProtKB-KW"/>
</dbReference>
<organism evidence="3 4">
    <name type="scientific">Candidatus Zymogenus saltonus</name>
    <dbReference type="NCBI Taxonomy" id="2844893"/>
    <lineage>
        <taxon>Bacteria</taxon>
        <taxon>Deltaproteobacteria</taxon>
        <taxon>Candidatus Zymogenia</taxon>
        <taxon>Candidatus Zymogeniales</taxon>
        <taxon>Candidatus Zymogenaceae</taxon>
        <taxon>Candidatus Zymogenus</taxon>
    </lineage>
</organism>
<dbReference type="NCBIfam" id="TIGR02777">
    <property type="entry name" value="LigD_PE_dom"/>
    <property type="match status" value="1"/>
</dbReference>
<dbReference type="EMBL" id="JAFGIX010000050">
    <property type="protein sequence ID" value="MBN1573486.1"/>
    <property type="molecule type" value="Genomic_DNA"/>
</dbReference>
<dbReference type="Pfam" id="PF13298">
    <property type="entry name" value="LigD_N"/>
    <property type="match status" value="1"/>
</dbReference>
<dbReference type="PANTHER" id="PTHR39465">
    <property type="entry name" value="DNA LIGASE D, 3'-PHOSPHOESTERASE DOMAIN"/>
    <property type="match status" value="1"/>
</dbReference>
<evidence type="ECO:0000256" key="1">
    <source>
        <dbReference type="SAM" id="MobiDB-lite"/>
    </source>
</evidence>
<name>A0A9D8KEI9_9DELT</name>
<evidence type="ECO:0000313" key="4">
    <source>
        <dbReference type="Proteomes" id="UP000809273"/>
    </source>
</evidence>
<comment type="caution">
    <text evidence="3">The sequence shown here is derived from an EMBL/GenBank/DDBJ whole genome shotgun (WGS) entry which is preliminary data.</text>
</comment>
<feature type="domain" description="DNA ligase D 3'-phosphoesterase" evidence="2">
    <location>
        <begin position="7"/>
        <end position="110"/>
    </location>
</feature>